<accession>A0A6M3LWM1</accession>
<dbReference type="AlphaFoldDB" id="A0A6M3LWM1"/>
<name>A0A6M3LWM1_9ZZZZ</name>
<evidence type="ECO:0000313" key="1">
    <source>
        <dbReference type="EMBL" id="QJA98014.1"/>
    </source>
</evidence>
<sequence length="98" mass="10995">MKHTKGPWKAGHHHIGDGWRVFVQHQADDDQHDAICDIETWQTKEETQANAALMAASPELLEACKEVEALLWGNPTQEDINKAFYTVREAIAEVEGGE</sequence>
<dbReference type="EMBL" id="MT143545">
    <property type="protein sequence ID" value="QJA98014.1"/>
    <property type="molecule type" value="Genomic_DNA"/>
</dbReference>
<reference evidence="1" key="1">
    <citation type="submission" date="2020-03" db="EMBL/GenBank/DDBJ databases">
        <title>The deep terrestrial virosphere.</title>
        <authorList>
            <person name="Holmfeldt K."/>
            <person name="Nilsson E."/>
            <person name="Simone D."/>
            <person name="Lopez-Fernandez M."/>
            <person name="Wu X."/>
            <person name="de Brujin I."/>
            <person name="Lundin D."/>
            <person name="Andersson A."/>
            <person name="Bertilsson S."/>
            <person name="Dopson M."/>
        </authorList>
    </citation>
    <scope>NUCLEOTIDE SEQUENCE</scope>
    <source>
        <strain evidence="1">MM415B05761</strain>
    </source>
</reference>
<gene>
    <name evidence="1" type="ORF">MM415B05761_0007</name>
</gene>
<proteinExistence type="predicted"/>
<organism evidence="1">
    <name type="scientific">viral metagenome</name>
    <dbReference type="NCBI Taxonomy" id="1070528"/>
    <lineage>
        <taxon>unclassified sequences</taxon>
        <taxon>metagenomes</taxon>
        <taxon>organismal metagenomes</taxon>
    </lineage>
</organism>
<protein>
    <submittedName>
        <fullName evidence="1">Uncharacterized protein</fullName>
    </submittedName>
</protein>